<evidence type="ECO:0000313" key="8">
    <source>
        <dbReference type="EMBL" id="KAJ6224321.1"/>
    </source>
</evidence>
<dbReference type="GO" id="GO:0003735">
    <property type="term" value="F:structural constituent of ribosome"/>
    <property type="evidence" value="ECO:0007669"/>
    <property type="project" value="InterPro"/>
</dbReference>
<dbReference type="PANTHER" id="PTHR13477:SF0">
    <property type="entry name" value="LARGE RIBOSOMAL SUBUNIT PROTEIN ML49"/>
    <property type="match status" value="1"/>
</dbReference>
<evidence type="ECO:0000256" key="3">
    <source>
        <dbReference type="ARBA" id="ARBA00022980"/>
    </source>
</evidence>
<dbReference type="PANTHER" id="PTHR13477">
    <property type="entry name" value="MITOCHONDRIAL 39S RIBOSOMAL PROTEIN L49"/>
    <property type="match status" value="1"/>
</dbReference>
<keyword evidence="5" id="KW-0687">Ribonucleoprotein</keyword>
<keyword evidence="9" id="KW-1185">Reference proteome</keyword>
<dbReference type="OMA" id="YWRNRWD"/>
<comment type="subcellular location">
    <subcellularLocation>
        <location evidence="1">Mitochondrion</location>
    </subcellularLocation>
</comment>
<evidence type="ECO:0000256" key="2">
    <source>
        <dbReference type="ARBA" id="ARBA00005677"/>
    </source>
</evidence>
<evidence type="ECO:0000256" key="1">
    <source>
        <dbReference type="ARBA" id="ARBA00004173"/>
    </source>
</evidence>
<dbReference type="AlphaFoldDB" id="A0A9Q0RSJ6"/>
<evidence type="ECO:0000256" key="7">
    <source>
        <dbReference type="ARBA" id="ARBA00035545"/>
    </source>
</evidence>
<evidence type="ECO:0000256" key="6">
    <source>
        <dbReference type="ARBA" id="ARBA00035191"/>
    </source>
</evidence>
<dbReference type="Gene3D" id="3.30.780.10">
    <property type="entry name" value="SUI1-like domain"/>
    <property type="match status" value="1"/>
</dbReference>
<dbReference type="Proteomes" id="UP001142055">
    <property type="component" value="Chromosome 1"/>
</dbReference>
<evidence type="ECO:0000256" key="4">
    <source>
        <dbReference type="ARBA" id="ARBA00023128"/>
    </source>
</evidence>
<sequence length="287" mass="34556">MFTLTSQKFSQVSLRLIVNPLANKVFRRSYIKDYDKKILLEPDNVEYRYDDNRFLPGPRYSNEAYIKPTDEEIVEMNRIKLDIEIENQSIVKVDPLAKPYNQVLKGYEDGGRFTKTELIPDLDTRWPWVERLLPKKVLEREIRQDSQIIQPIPKNKPDLPYFVARTRSRVYPIYRKYEIVDRDHNTYWRNRWDGLFNKYHTDILDNLDEIKWENNEKLITITEVGKIFGNIWKFEKDARTFLEQRHKDELDATAQRIETSVNEVRYVVQFKGDYISDMLDFLKEKGF</sequence>
<name>A0A9Q0RSJ6_BLOTA</name>
<gene>
    <name evidence="8" type="ORF">RDWZM_002866</name>
</gene>
<accession>A0A9Q0RSJ6</accession>
<proteinExistence type="inferred from homology"/>
<evidence type="ECO:0000313" key="9">
    <source>
        <dbReference type="Proteomes" id="UP001142055"/>
    </source>
</evidence>
<organism evidence="8 9">
    <name type="scientific">Blomia tropicalis</name>
    <name type="common">Mite</name>
    <dbReference type="NCBI Taxonomy" id="40697"/>
    <lineage>
        <taxon>Eukaryota</taxon>
        <taxon>Metazoa</taxon>
        <taxon>Ecdysozoa</taxon>
        <taxon>Arthropoda</taxon>
        <taxon>Chelicerata</taxon>
        <taxon>Arachnida</taxon>
        <taxon>Acari</taxon>
        <taxon>Acariformes</taxon>
        <taxon>Sarcoptiformes</taxon>
        <taxon>Astigmata</taxon>
        <taxon>Glycyphagoidea</taxon>
        <taxon>Echimyopodidae</taxon>
        <taxon>Blomia</taxon>
    </lineage>
</organism>
<dbReference type="InterPro" id="IPR007740">
    <property type="entry name" value="Ribosomal_mL49"/>
</dbReference>
<keyword evidence="3" id="KW-0689">Ribosomal protein</keyword>
<dbReference type="EMBL" id="JAPWDV010000001">
    <property type="protein sequence ID" value="KAJ6224321.1"/>
    <property type="molecule type" value="Genomic_DNA"/>
</dbReference>
<reference evidence="8" key="1">
    <citation type="submission" date="2022-12" db="EMBL/GenBank/DDBJ databases">
        <title>Genome assemblies of Blomia tropicalis.</title>
        <authorList>
            <person name="Cui Y."/>
        </authorList>
    </citation>
    <scope>NUCLEOTIDE SEQUENCE</scope>
    <source>
        <tissue evidence="8">Adult mites</tissue>
    </source>
</reference>
<dbReference type="GO" id="GO:0005762">
    <property type="term" value="C:mitochondrial large ribosomal subunit"/>
    <property type="evidence" value="ECO:0007669"/>
    <property type="project" value="TreeGrafter"/>
</dbReference>
<evidence type="ECO:0000256" key="5">
    <source>
        <dbReference type="ARBA" id="ARBA00023274"/>
    </source>
</evidence>
<protein>
    <recommendedName>
        <fullName evidence="6">Large ribosomal subunit protein mL49</fullName>
    </recommendedName>
    <alternativeName>
        <fullName evidence="7">39S ribosomal protein L49, mitochondrial</fullName>
    </alternativeName>
</protein>
<dbReference type="GO" id="GO:0006412">
    <property type="term" value="P:translation"/>
    <property type="evidence" value="ECO:0007669"/>
    <property type="project" value="InterPro"/>
</dbReference>
<comment type="similarity">
    <text evidence="2">Belongs to the mitochondrion-specific ribosomal protein mL49 family.</text>
</comment>
<comment type="caution">
    <text evidence="8">The sequence shown here is derived from an EMBL/GenBank/DDBJ whole genome shotgun (WGS) entry which is preliminary data.</text>
</comment>
<keyword evidence="4" id="KW-0496">Mitochondrion</keyword>